<proteinExistence type="inferred from homology"/>
<feature type="domain" description="CdaR GGDEF-like" evidence="4">
    <location>
        <begin position="191"/>
        <end position="298"/>
    </location>
</feature>
<feature type="domain" description="RsbT co-antagonist protein RsbRD N-terminal" evidence="3">
    <location>
        <begin position="31"/>
        <end position="173"/>
    </location>
</feature>
<dbReference type="Pfam" id="PF13556">
    <property type="entry name" value="HTH_30"/>
    <property type="match status" value="1"/>
</dbReference>
<accession>A0AA91EXD5</accession>
<dbReference type="EMBL" id="LZME01000155">
    <property type="protein sequence ID" value="OBK80682.1"/>
    <property type="molecule type" value="Genomic_DNA"/>
</dbReference>
<dbReference type="InterPro" id="IPR025751">
    <property type="entry name" value="RsbRD_N_dom"/>
</dbReference>
<organism evidence="5 6">
    <name type="scientific">Mycolicibacter heraklionensis</name>
    <dbReference type="NCBI Taxonomy" id="512402"/>
    <lineage>
        <taxon>Bacteria</taxon>
        <taxon>Bacillati</taxon>
        <taxon>Actinomycetota</taxon>
        <taxon>Actinomycetes</taxon>
        <taxon>Mycobacteriales</taxon>
        <taxon>Mycobacteriaceae</taxon>
        <taxon>Mycolicibacter</taxon>
    </lineage>
</organism>
<name>A0AA91EXD5_9MYCO</name>
<dbReference type="Pfam" id="PF14361">
    <property type="entry name" value="RsbRD_N"/>
    <property type="match status" value="1"/>
</dbReference>
<evidence type="ECO:0000259" key="3">
    <source>
        <dbReference type="Pfam" id="PF14361"/>
    </source>
</evidence>
<dbReference type="Proteomes" id="UP000093712">
    <property type="component" value="Unassembled WGS sequence"/>
</dbReference>
<dbReference type="Pfam" id="PF17853">
    <property type="entry name" value="GGDEF_2"/>
    <property type="match status" value="1"/>
</dbReference>
<dbReference type="PANTHER" id="PTHR33744:SF1">
    <property type="entry name" value="DNA-BINDING TRANSCRIPTIONAL ACTIVATOR ADER"/>
    <property type="match status" value="1"/>
</dbReference>
<gene>
    <name evidence="5" type="ORF">A5649_12245</name>
</gene>
<dbReference type="InterPro" id="IPR041522">
    <property type="entry name" value="CdaR_GGDEF"/>
</dbReference>
<comment type="caution">
    <text evidence="5">The sequence shown here is derived from an EMBL/GenBank/DDBJ whole genome shotgun (WGS) entry which is preliminary data.</text>
</comment>
<evidence type="ECO:0000256" key="1">
    <source>
        <dbReference type="ARBA" id="ARBA00006754"/>
    </source>
</evidence>
<dbReference type="InterPro" id="IPR042070">
    <property type="entry name" value="PucR_C-HTH_sf"/>
</dbReference>
<evidence type="ECO:0000259" key="4">
    <source>
        <dbReference type="Pfam" id="PF17853"/>
    </source>
</evidence>
<dbReference type="PANTHER" id="PTHR33744">
    <property type="entry name" value="CARBOHYDRATE DIACID REGULATOR"/>
    <property type="match status" value="1"/>
</dbReference>
<dbReference type="AlphaFoldDB" id="A0AA91EXD5"/>
<dbReference type="RefSeq" id="WP_065042294.1">
    <property type="nucleotide sequence ID" value="NZ_LZME01000155.1"/>
</dbReference>
<dbReference type="Gene3D" id="1.10.10.2840">
    <property type="entry name" value="PucR C-terminal helix-turn-helix domain"/>
    <property type="match status" value="1"/>
</dbReference>
<evidence type="ECO:0000313" key="5">
    <source>
        <dbReference type="EMBL" id="OBK80682.1"/>
    </source>
</evidence>
<reference evidence="5 6" key="1">
    <citation type="submission" date="2016-06" db="EMBL/GenBank/DDBJ databases">
        <authorList>
            <person name="Sutton G."/>
            <person name="Brinkac L."/>
            <person name="Sanka R."/>
            <person name="Adams M."/>
            <person name="Lau E."/>
            <person name="Garcia-Basteiro A."/>
            <person name="Lopez-Varela E."/>
            <person name="Palencia S."/>
        </authorList>
    </citation>
    <scope>NUCLEOTIDE SEQUENCE [LARGE SCALE GENOMIC DNA]</scope>
    <source>
        <strain evidence="5 6">1211594.5</strain>
    </source>
</reference>
<dbReference type="SUPFAM" id="SSF46689">
    <property type="entry name" value="Homeodomain-like"/>
    <property type="match status" value="1"/>
</dbReference>
<evidence type="ECO:0000313" key="6">
    <source>
        <dbReference type="Proteomes" id="UP000093712"/>
    </source>
</evidence>
<dbReference type="InterPro" id="IPR051448">
    <property type="entry name" value="CdaR-like_regulators"/>
</dbReference>
<comment type="similarity">
    <text evidence="1">Belongs to the CdaR family.</text>
</comment>
<dbReference type="InterPro" id="IPR009057">
    <property type="entry name" value="Homeodomain-like_sf"/>
</dbReference>
<sequence>MDWARPSEPVCELIRHGAQLMISAPPESLDELHEATLSAVYTRAIASDPVLAEGIRRSNRANLLHWAAANVSHPGEPVPANLATESLLIVRDGFRRGLDESAVLDAYRVGTNVAWRSWMQTAFKLTNDSDELRELLDVTARSLTSFIDATIAGIGEQMQVEREALTRGTHAERRETVALILDGAAITKQRAESRLGYRLDQSHTAAVIWGDESTTNLSDLDAAAEALIRTDNEQRALSVLASAATRWVWVPGPAGPDLTVVSTAVRDLPGVQIAIGTTAPGLDGFRRSHLDAITAQRMMMRLKSTQRVARFADIELVALISAEPEWTDRFITRTLGDFASADAELQQTVLTFVHQQCNASRAAAHLFIHRNTLLRRIARAEELLPKPLEDSSLYVAVALEALRWRGGAG</sequence>
<feature type="domain" description="PucR C-terminal helix-turn-helix" evidence="2">
    <location>
        <begin position="346"/>
        <end position="399"/>
    </location>
</feature>
<evidence type="ECO:0000259" key="2">
    <source>
        <dbReference type="Pfam" id="PF13556"/>
    </source>
</evidence>
<dbReference type="InterPro" id="IPR025736">
    <property type="entry name" value="PucR_C-HTH_dom"/>
</dbReference>
<protein>
    <submittedName>
        <fullName evidence="5">Transcriptional regulator</fullName>
    </submittedName>
</protein>